<name>A0A0F9JE93_9ZZZZ</name>
<feature type="non-terminal residue" evidence="1">
    <location>
        <position position="156"/>
    </location>
</feature>
<proteinExistence type="predicted"/>
<sequence length="156" mass="18301">MSGIWRKYPEKDAKDHDLYQQDQYDIIKQKQTELKDKVHTVMEDQYLLEKSIKELKDLFSRTSANMFINREVLGEFFEEMSFHYEVDGSRTNAAWMFFYDTLLEKLDGENSVERDVDGDRLLSVKPTDTDSKLSSYHITEKGKRALELIDSLGGEN</sequence>
<protein>
    <submittedName>
        <fullName evidence="1">Uncharacterized protein</fullName>
    </submittedName>
</protein>
<comment type="caution">
    <text evidence="1">The sequence shown here is derived from an EMBL/GenBank/DDBJ whole genome shotgun (WGS) entry which is preliminary data.</text>
</comment>
<dbReference type="AlphaFoldDB" id="A0A0F9JE93"/>
<dbReference type="EMBL" id="LAZR01010224">
    <property type="protein sequence ID" value="KKM68124.1"/>
    <property type="molecule type" value="Genomic_DNA"/>
</dbReference>
<organism evidence="1">
    <name type="scientific">marine sediment metagenome</name>
    <dbReference type="NCBI Taxonomy" id="412755"/>
    <lineage>
        <taxon>unclassified sequences</taxon>
        <taxon>metagenomes</taxon>
        <taxon>ecological metagenomes</taxon>
    </lineage>
</organism>
<accession>A0A0F9JE93</accession>
<reference evidence="1" key="1">
    <citation type="journal article" date="2015" name="Nature">
        <title>Complex archaea that bridge the gap between prokaryotes and eukaryotes.</title>
        <authorList>
            <person name="Spang A."/>
            <person name="Saw J.H."/>
            <person name="Jorgensen S.L."/>
            <person name="Zaremba-Niedzwiedzka K."/>
            <person name="Martijn J."/>
            <person name="Lind A.E."/>
            <person name="van Eijk R."/>
            <person name="Schleper C."/>
            <person name="Guy L."/>
            <person name="Ettema T.J."/>
        </authorList>
    </citation>
    <scope>NUCLEOTIDE SEQUENCE</scope>
</reference>
<gene>
    <name evidence="1" type="ORF">LCGC14_1464110</name>
</gene>
<evidence type="ECO:0000313" key="1">
    <source>
        <dbReference type="EMBL" id="KKM68124.1"/>
    </source>
</evidence>